<feature type="transmembrane region" description="Helical" evidence="2">
    <location>
        <begin position="145"/>
        <end position="169"/>
    </location>
</feature>
<evidence type="ECO:0000256" key="2">
    <source>
        <dbReference type="SAM" id="Phobius"/>
    </source>
</evidence>
<evidence type="ECO:0000256" key="1">
    <source>
        <dbReference type="SAM" id="MobiDB-lite"/>
    </source>
</evidence>
<feature type="region of interest" description="Disordered" evidence="1">
    <location>
        <begin position="1"/>
        <end position="21"/>
    </location>
</feature>
<comment type="caution">
    <text evidence="3">The sequence shown here is derived from an EMBL/GenBank/DDBJ whole genome shotgun (WGS) entry which is preliminary data.</text>
</comment>
<organism evidence="3 4">
    <name type="scientific">Aspergillus keveii</name>
    <dbReference type="NCBI Taxonomy" id="714993"/>
    <lineage>
        <taxon>Eukaryota</taxon>
        <taxon>Fungi</taxon>
        <taxon>Dikarya</taxon>
        <taxon>Ascomycota</taxon>
        <taxon>Pezizomycotina</taxon>
        <taxon>Eurotiomycetes</taxon>
        <taxon>Eurotiomycetidae</taxon>
        <taxon>Eurotiales</taxon>
        <taxon>Aspergillaceae</taxon>
        <taxon>Aspergillus</taxon>
        <taxon>Aspergillus subgen. Nidulantes</taxon>
    </lineage>
</organism>
<sequence length="447" mass="48431">MDDGWTNTTVPSNTIDASGNNVPLTVVTLNPPTGQTTLAASTRYIWPSGTTTEIYTTYINGNPQEMTNIFTSDAQQETARPTVSDLDENNTTTGLQTTPLTTSATSTGTRQPTGTDSTALVSQSATQAPGIDSANPSSDGVSTGALAGAVVGSIIGSALLTLLLAFLYFRRRRSPPKELDRDTDDDVKYAGIITDKSNTGFSLAAIIPQPADDETVRRRVLTLTDHAGLHIDNYYTTASPALSPDAIARLNKFDSGFLPTAAGTVLGERKSQRQIITHLLVHNLLQAIRPGGELLPPLLAGQPRIDNSSDSIDNALFTWRMLSAHLYREAKYSRDPTQMAALTKAAQDLALDFTKAFTPYALPNFSETDRVTHFKDLAAATTELGIWLFAQPCTFEFVWSKSQTEIMVVPRVLKTYDEQGNRLSTPQVLIEGDRAPVLMTGFRHEMS</sequence>
<feature type="region of interest" description="Disordered" evidence="1">
    <location>
        <begin position="73"/>
        <end position="138"/>
    </location>
</feature>
<evidence type="ECO:0000313" key="3">
    <source>
        <dbReference type="EMBL" id="KAL2785839.1"/>
    </source>
</evidence>
<dbReference type="Proteomes" id="UP001610563">
    <property type="component" value="Unassembled WGS sequence"/>
</dbReference>
<protein>
    <submittedName>
        <fullName evidence="3">Uncharacterized protein</fullName>
    </submittedName>
</protein>
<keyword evidence="2" id="KW-0812">Transmembrane</keyword>
<dbReference type="EMBL" id="JBFTWV010000133">
    <property type="protein sequence ID" value="KAL2785839.1"/>
    <property type="molecule type" value="Genomic_DNA"/>
</dbReference>
<keyword evidence="4" id="KW-1185">Reference proteome</keyword>
<gene>
    <name evidence="3" type="ORF">BJX66DRAFT_314142</name>
</gene>
<accession>A0ABR4FRE9</accession>
<name>A0ABR4FRE9_9EURO</name>
<reference evidence="3 4" key="1">
    <citation type="submission" date="2024-07" db="EMBL/GenBank/DDBJ databases">
        <title>Section-level genome sequencing and comparative genomics of Aspergillus sections Usti and Cavernicolus.</title>
        <authorList>
            <consortium name="Lawrence Berkeley National Laboratory"/>
            <person name="Nybo J.L."/>
            <person name="Vesth T.C."/>
            <person name="Theobald S."/>
            <person name="Frisvad J.C."/>
            <person name="Larsen T.O."/>
            <person name="Kjaerboelling I."/>
            <person name="Rothschild-Mancinelli K."/>
            <person name="Lyhne E.K."/>
            <person name="Kogle M.E."/>
            <person name="Barry K."/>
            <person name="Clum A."/>
            <person name="Na H."/>
            <person name="Ledsgaard L."/>
            <person name="Lin J."/>
            <person name="Lipzen A."/>
            <person name="Kuo A."/>
            <person name="Riley R."/>
            <person name="Mondo S."/>
            <person name="Labutti K."/>
            <person name="Haridas S."/>
            <person name="Pangalinan J."/>
            <person name="Salamov A.A."/>
            <person name="Simmons B.A."/>
            <person name="Magnuson J.K."/>
            <person name="Chen J."/>
            <person name="Drula E."/>
            <person name="Henrissat B."/>
            <person name="Wiebenga A."/>
            <person name="Lubbers R.J."/>
            <person name="Gomes A.C."/>
            <person name="Makela M.R."/>
            <person name="Stajich J."/>
            <person name="Grigoriev I.V."/>
            <person name="Mortensen U.H."/>
            <person name="De Vries R.P."/>
            <person name="Baker S.E."/>
            <person name="Andersen M.R."/>
        </authorList>
    </citation>
    <scope>NUCLEOTIDE SEQUENCE [LARGE SCALE GENOMIC DNA]</scope>
    <source>
        <strain evidence="3 4">CBS 209.92</strain>
    </source>
</reference>
<keyword evidence="2" id="KW-0472">Membrane</keyword>
<feature type="compositionally biased region" description="Low complexity" evidence="1">
    <location>
        <begin position="91"/>
        <end position="113"/>
    </location>
</feature>
<keyword evidence="2" id="KW-1133">Transmembrane helix</keyword>
<proteinExistence type="predicted"/>
<feature type="compositionally biased region" description="Polar residues" evidence="1">
    <location>
        <begin position="114"/>
        <end position="127"/>
    </location>
</feature>
<evidence type="ECO:0000313" key="4">
    <source>
        <dbReference type="Proteomes" id="UP001610563"/>
    </source>
</evidence>